<dbReference type="Pfam" id="PF07730">
    <property type="entry name" value="HisKA_3"/>
    <property type="match status" value="1"/>
</dbReference>
<feature type="transmembrane region" description="Helical" evidence="4">
    <location>
        <begin position="141"/>
        <end position="161"/>
    </location>
</feature>
<feature type="domain" description="Histidine kinase/HSP90-like ATPase" evidence="5">
    <location>
        <begin position="306"/>
        <end position="397"/>
    </location>
</feature>
<feature type="transmembrane region" description="Helical" evidence="4">
    <location>
        <begin position="101"/>
        <end position="121"/>
    </location>
</feature>
<feature type="transmembrane region" description="Helical" evidence="4">
    <location>
        <begin position="20"/>
        <end position="39"/>
    </location>
</feature>
<dbReference type="EMBL" id="JACHMO010000001">
    <property type="protein sequence ID" value="MBB5801973.1"/>
    <property type="molecule type" value="Genomic_DNA"/>
</dbReference>
<keyword evidence="2 6" id="KW-0418">Kinase</keyword>
<dbReference type="InterPro" id="IPR003594">
    <property type="entry name" value="HATPase_dom"/>
</dbReference>
<dbReference type="InterPro" id="IPR017205">
    <property type="entry name" value="Sig_transdc_His_kinase_ChrS"/>
</dbReference>
<comment type="caution">
    <text evidence="6">The sequence shown here is derived from an EMBL/GenBank/DDBJ whole genome shotgun (WGS) entry which is preliminary data.</text>
</comment>
<dbReference type="InterPro" id="IPR011712">
    <property type="entry name" value="Sig_transdc_His_kin_sub3_dim/P"/>
</dbReference>
<name>A0A7W9LZQ8_9PSEU</name>
<dbReference type="PIRSF" id="PIRSF037434">
    <property type="entry name" value="STHK_ChrS"/>
    <property type="match status" value="1"/>
</dbReference>
<evidence type="ECO:0000256" key="4">
    <source>
        <dbReference type="SAM" id="Phobius"/>
    </source>
</evidence>
<dbReference type="CDD" id="cd16917">
    <property type="entry name" value="HATPase_UhpB-NarQ-NarX-like"/>
    <property type="match status" value="1"/>
</dbReference>
<keyword evidence="4" id="KW-0812">Transmembrane</keyword>
<feature type="transmembrane region" description="Helical" evidence="4">
    <location>
        <begin position="74"/>
        <end position="94"/>
    </location>
</feature>
<dbReference type="Pfam" id="PF02518">
    <property type="entry name" value="HATPase_c"/>
    <property type="match status" value="1"/>
</dbReference>
<dbReference type="PANTHER" id="PTHR24421:SF62">
    <property type="entry name" value="SENSORY TRANSDUCTION HISTIDINE KINASE"/>
    <property type="match status" value="1"/>
</dbReference>
<evidence type="ECO:0000256" key="3">
    <source>
        <dbReference type="ARBA" id="ARBA00023012"/>
    </source>
</evidence>
<accession>A0A7W9LZQ8</accession>
<keyword evidence="4" id="KW-0472">Membrane</keyword>
<keyword evidence="4" id="KW-1133">Transmembrane helix</keyword>
<dbReference type="GO" id="GO:0046983">
    <property type="term" value="F:protein dimerization activity"/>
    <property type="evidence" value="ECO:0007669"/>
    <property type="project" value="InterPro"/>
</dbReference>
<evidence type="ECO:0000313" key="6">
    <source>
        <dbReference type="EMBL" id="MBB5801973.1"/>
    </source>
</evidence>
<keyword evidence="3" id="KW-0902">Two-component regulatory system</keyword>
<gene>
    <name evidence="6" type="ORF">F4560_001741</name>
</gene>
<evidence type="ECO:0000256" key="1">
    <source>
        <dbReference type="ARBA" id="ARBA00022679"/>
    </source>
</evidence>
<dbReference type="Gene3D" id="3.30.565.10">
    <property type="entry name" value="Histidine kinase-like ATPase, C-terminal domain"/>
    <property type="match status" value="1"/>
</dbReference>
<evidence type="ECO:0000256" key="2">
    <source>
        <dbReference type="ARBA" id="ARBA00022777"/>
    </source>
</evidence>
<reference evidence="6 7" key="1">
    <citation type="submission" date="2020-08" db="EMBL/GenBank/DDBJ databases">
        <title>Sequencing the genomes of 1000 actinobacteria strains.</title>
        <authorList>
            <person name="Klenk H.-P."/>
        </authorList>
    </citation>
    <scope>NUCLEOTIDE SEQUENCE [LARGE SCALE GENOMIC DNA]</scope>
    <source>
        <strain evidence="6 7">DSM 45486</strain>
    </source>
</reference>
<dbReference type="RefSeq" id="WP_184918402.1">
    <property type="nucleotide sequence ID" value="NZ_JACHMO010000001.1"/>
</dbReference>
<dbReference type="Proteomes" id="UP000552097">
    <property type="component" value="Unassembled WGS sequence"/>
</dbReference>
<dbReference type="InterPro" id="IPR050482">
    <property type="entry name" value="Sensor_HK_TwoCompSys"/>
</dbReference>
<evidence type="ECO:0000313" key="7">
    <source>
        <dbReference type="Proteomes" id="UP000552097"/>
    </source>
</evidence>
<evidence type="ECO:0000259" key="5">
    <source>
        <dbReference type="SMART" id="SM00387"/>
    </source>
</evidence>
<proteinExistence type="predicted"/>
<dbReference type="SMART" id="SM00387">
    <property type="entry name" value="HATPase_c"/>
    <property type="match status" value="1"/>
</dbReference>
<dbReference type="GO" id="GO:0016020">
    <property type="term" value="C:membrane"/>
    <property type="evidence" value="ECO:0007669"/>
    <property type="project" value="InterPro"/>
</dbReference>
<dbReference type="SUPFAM" id="SSF55874">
    <property type="entry name" value="ATPase domain of HSP90 chaperone/DNA topoisomerase II/histidine kinase"/>
    <property type="match status" value="1"/>
</dbReference>
<keyword evidence="1" id="KW-0808">Transferase</keyword>
<keyword evidence="7" id="KW-1185">Reference proteome</keyword>
<organism evidence="6 7">
    <name type="scientific">Saccharothrix ecbatanensis</name>
    <dbReference type="NCBI Taxonomy" id="1105145"/>
    <lineage>
        <taxon>Bacteria</taxon>
        <taxon>Bacillati</taxon>
        <taxon>Actinomycetota</taxon>
        <taxon>Actinomycetes</taxon>
        <taxon>Pseudonocardiales</taxon>
        <taxon>Pseudonocardiaceae</taxon>
        <taxon>Saccharothrix</taxon>
    </lineage>
</organism>
<dbReference type="Gene3D" id="1.20.5.1930">
    <property type="match status" value="1"/>
</dbReference>
<dbReference type="GO" id="GO:0000155">
    <property type="term" value="F:phosphorelay sensor kinase activity"/>
    <property type="evidence" value="ECO:0007669"/>
    <property type="project" value="InterPro"/>
</dbReference>
<feature type="transmembrane region" description="Helical" evidence="4">
    <location>
        <begin position="46"/>
        <end position="62"/>
    </location>
</feature>
<dbReference type="InterPro" id="IPR036890">
    <property type="entry name" value="HATPase_C_sf"/>
</dbReference>
<sequence>MTSVEEQLGLLRERRWNQAWALAPLGLLLLACAVSVATGPEDSSDQAATLGIAAALAVWHWWFVLMHPQWWDRWVWPMVGYFVGLLAFTSVLVLRDEAFQLFVPMCYVLAFTTLPGWPAYLGVVAANIPWLMIPGTEPRQLLVNLTLSTALAVLVGAMIRAMEREAIRRRKINSELVAVAAENARLHELLVEQARAAGVAGERARLAREIHDTVAQGLTGIVTQLEAIDERAVPPGPVRSRLEIAGGLARTSLVEVRRSIEALRPGPLQDARLGDAVRQAVTTWRDQYGVPATFTVTGTPQPLHSEVEVTVLRAAQETLSNVGRHAQARRVDVTLSYMEDVVVLDVCDDGTGFTPGETGGFGLTALRERVRALAGDVDIECAPGGGTAVSVTVPAIGVDR</sequence>
<dbReference type="PANTHER" id="PTHR24421">
    <property type="entry name" value="NITRATE/NITRITE SENSOR PROTEIN NARX-RELATED"/>
    <property type="match status" value="1"/>
</dbReference>
<dbReference type="AlphaFoldDB" id="A0A7W9LZQ8"/>
<protein>
    <submittedName>
        <fullName evidence="6">Signal transduction histidine kinase</fullName>
    </submittedName>
</protein>